<evidence type="ECO:0000313" key="3">
    <source>
        <dbReference type="EMBL" id="SET81513.1"/>
    </source>
</evidence>
<evidence type="ECO:0000256" key="1">
    <source>
        <dbReference type="ARBA" id="ARBA00022679"/>
    </source>
</evidence>
<dbReference type="InterPro" id="IPR051471">
    <property type="entry name" value="Bacterial_PTS_sugar_comp"/>
</dbReference>
<name>A0ABY1C998_9FIRM</name>
<evidence type="ECO:0000259" key="2">
    <source>
        <dbReference type="PROSITE" id="PS51096"/>
    </source>
</evidence>
<dbReference type="Pfam" id="PF03610">
    <property type="entry name" value="EIIA-man"/>
    <property type="match status" value="1"/>
</dbReference>
<dbReference type="PANTHER" id="PTHR33799">
    <property type="entry name" value="PTS PERMEASE-RELATED-RELATED"/>
    <property type="match status" value="1"/>
</dbReference>
<keyword evidence="4" id="KW-1185">Reference proteome</keyword>
<sequence length="147" mass="15993">MGIRIILASHGLYAQEALNTAGLIIGDIAKYVDVISVTADKSYDQCLKELLDLYASYEDKGSGILILTDIYGGTPAKAATYLALTAPDILVYSGFSMPVLMELFIAQPETLEEAGSVIERAYEMGLVRINDKLIEEGEQDGDQMDSY</sequence>
<evidence type="ECO:0000313" key="4">
    <source>
        <dbReference type="Proteomes" id="UP000198970"/>
    </source>
</evidence>
<feature type="domain" description="PTS EIIA type-4" evidence="2">
    <location>
        <begin position="2"/>
        <end position="129"/>
    </location>
</feature>
<dbReference type="InterPro" id="IPR004701">
    <property type="entry name" value="PTS_EIIA_man-typ"/>
</dbReference>
<reference evidence="3 4" key="1">
    <citation type="submission" date="2016-10" db="EMBL/GenBank/DDBJ databases">
        <authorList>
            <person name="Varghese N."/>
            <person name="Submissions S."/>
        </authorList>
    </citation>
    <scope>NUCLEOTIDE SEQUENCE [LARGE SCALE GENOMIC DNA]</scope>
    <source>
        <strain evidence="3 4">ATCC 19403</strain>
    </source>
</reference>
<protein>
    <submittedName>
        <fullName evidence="3">PTS system, mannose-specific IIA component</fullName>
    </submittedName>
</protein>
<keyword evidence="1" id="KW-0808">Transferase</keyword>
<accession>A0ABY1C998</accession>
<organism evidence="3 4">
    <name type="scientific">Lacrimispora sphenoides JCM 1415</name>
    <dbReference type="NCBI Taxonomy" id="1297793"/>
    <lineage>
        <taxon>Bacteria</taxon>
        <taxon>Bacillati</taxon>
        <taxon>Bacillota</taxon>
        <taxon>Clostridia</taxon>
        <taxon>Lachnospirales</taxon>
        <taxon>Lachnospiraceae</taxon>
        <taxon>Lacrimispora</taxon>
    </lineage>
</organism>
<dbReference type="InterPro" id="IPR036662">
    <property type="entry name" value="PTS_EIIA_man-typ_sf"/>
</dbReference>
<dbReference type="PANTHER" id="PTHR33799:SF1">
    <property type="entry name" value="PTS SYSTEM MANNOSE-SPECIFIC EIIAB COMPONENT-RELATED"/>
    <property type="match status" value="1"/>
</dbReference>
<dbReference type="PROSITE" id="PS51096">
    <property type="entry name" value="PTS_EIIA_TYPE_4"/>
    <property type="match status" value="1"/>
</dbReference>
<gene>
    <name evidence="3" type="ORF">SAMN02745906_2134</name>
</gene>
<proteinExistence type="predicted"/>
<dbReference type="EMBL" id="LT630003">
    <property type="protein sequence ID" value="SET81513.1"/>
    <property type="molecule type" value="Genomic_DNA"/>
</dbReference>
<dbReference type="Gene3D" id="3.40.50.510">
    <property type="entry name" value="Phosphotransferase system, mannose-type IIA component"/>
    <property type="match status" value="1"/>
</dbReference>
<dbReference type="SUPFAM" id="SSF53062">
    <property type="entry name" value="PTS system fructose IIA component-like"/>
    <property type="match status" value="1"/>
</dbReference>
<dbReference type="Proteomes" id="UP000198970">
    <property type="component" value="Chromosome I"/>
</dbReference>